<dbReference type="EMBL" id="QBLH01002847">
    <property type="protein sequence ID" value="TGZ46609.1"/>
    <property type="molecule type" value="Genomic_DNA"/>
</dbReference>
<comment type="caution">
    <text evidence="12">The sequence shown here is derived from an EMBL/GenBank/DDBJ whole genome shotgun (WGS) entry which is preliminary data.</text>
</comment>
<dbReference type="PANTHER" id="PTHR23417">
    <property type="entry name" value="3-DEOXY-D-MANNO-OCTULOSONIC-ACID TRANSFERASE/TRNA GUANINE-N 7 - -METHYLTRANSFERASE"/>
    <property type="match status" value="1"/>
</dbReference>
<dbReference type="PROSITE" id="PS51625">
    <property type="entry name" value="SAM_MT_TRMB"/>
    <property type="match status" value="1"/>
</dbReference>
<dbReference type="STRING" id="300112.A0A4S2KFL4"/>
<keyword evidence="7 11" id="KW-0819">tRNA processing</keyword>
<sequence>MRLRYSFDLEVFSVAVIMSTTLALPQKKYYRQRAHSNPIADHCIEYPIKPGLMDWSALYPQHFRSNAEQTPETQKLVEFADIGCGYGGLLVTLSPMFPDNLILGMEIRVKVSDYVTDRIAALRSQNPGRYQNIACLRTNAMKYLPNYFYKGQLKKMFFLYPDPHFKKSKHKWRIINKSLLAEYAYVLAEGAVVYTVTDVEDLHKWIVQHFQEHPLFEEVTKQDLAADPVVEKLYESTEEGMKVTRNKGDKFLAVFKRIADPYVATNS</sequence>
<feature type="binding site" evidence="11">
    <location>
        <position position="83"/>
    </location>
    <ligand>
        <name>S-adenosyl-L-methionine</name>
        <dbReference type="ChEBI" id="CHEBI:59789"/>
    </ligand>
</feature>
<dbReference type="SUPFAM" id="SSF53335">
    <property type="entry name" value="S-adenosyl-L-methionine-dependent methyltransferases"/>
    <property type="match status" value="1"/>
</dbReference>
<evidence type="ECO:0000256" key="1">
    <source>
        <dbReference type="ARBA" id="ARBA00000142"/>
    </source>
</evidence>
<keyword evidence="3 11" id="KW-0820">tRNA-binding</keyword>
<dbReference type="Gene3D" id="3.40.50.150">
    <property type="entry name" value="Vaccinia Virus protein VP39"/>
    <property type="match status" value="1"/>
</dbReference>
<evidence type="ECO:0000256" key="3">
    <source>
        <dbReference type="ARBA" id="ARBA00022555"/>
    </source>
</evidence>
<dbReference type="AlphaFoldDB" id="A0A4S2KFL4"/>
<name>A0A4S2KFL4_9HYME</name>
<keyword evidence="6 11" id="KW-0949">S-adenosyl-L-methionine</keyword>
<proteinExistence type="inferred from homology"/>
<dbReference type="GO" id="GO:0106143">
    <property type="term" value="C:tRNA (m7G46) methyltransferase complex"/>
    <property type="evidence" value="ECO:0007669"/>
    <property type="project" value="UniProtKB-ARBA"/>
</dbReference>
<keyword evidence="9 11" id="KW-0539">Nucleus</keyword>
<evidence type="ECO:0000256" key="2">
    <source>
        <dbReference type="ARBA" id="ARBA00004123"/>
    </source>
</evidence>
<dbReference type="InterPro" id="IPR025763">
    <property type="entry name" value="Trm8_euk"/>
</dbReference>
<feature type="binding site" evidence="11">
    <location>
        <position position="159"/>
    </location>
    <ligand>
        <name>S-adenosyl-L-methionine</name>
        <dbReference type="ChEBI" id="CHEBI:59789"/>
    </ligand>
</feature>
<evidence type="ECO:0000256" key="6">
    <source>
        <dbReference type="ARBA" id="ARBA00022691"/>
    </source>
</evidence>
<organism evidence="12 13">
    <name type="scientific">Temnothorax longispinosus</name>
    <dbReference type="NCBI Taxonomy" id="300112"/>
    <lineage>
        <taxon>Eukaryota</taxon>
        <taxon>Metazoa</taxon>
        <taxon>Ecdysozoa</taxon>
        <taxon>Arthropoda</taxon>
        <taxon>Hexapoda</taxon>
        <taxon>Insecta</taxon>
        <taxon>Pterygota</taxon>
        <taxon>Neoptera</taxon>
        <taxon>Endopterygota</taxon>
        <taxon>Hymenoptera</taxon>
        <taxon>Apocrita</taxon>
        <taxon>Aculeata</taxon>
        <taxon>Formicoidea</taxon>
        <taxon>Formicidae</taxon>
        <taxon>Myrmicinae</taxon>
        <taxon>Temnothorax</taxon>
    </lineage>
</organism>
<dbReference type="GO" id="GO:0008176">
    <property type="term" value="F:tRNA (guanine(46)-N7)-methyltransferase activity"/>
    <property type="evidence" value="ECO:0007669"/>
    <property type="project" value="UniProtKB-UniRule"/>
</dbReference>
<evidence type="ECO:0000256" key="7">
    <source>
        <dbReference type="ARBA" id="ARBA00022694"/>
    </source>
</evidence>
<evidence type="ECO:0000256" key="9">
    <source>
        <dbReference type="ARBA" id="ARBA00023242"/>
    </source>
</evidence>
<dbReference type="InterPro" id="IPR003358">
    <property type="entry name" value="tRNA_(Gua-N-7)_MeTrfase_Trmb"/>
</dbReference>
<keyword evidence="5 11" id="KW-0808">Transferase</keyword>
<accession>A0A4S2KFL4</accession>
<protein>
    <recommendedName>
        <fullName evidence="11">tRNA (guanine-N(7)-)-methyltransferase</fullName>
        <ecNumber evidence="11">2.1.1.33</ecNumber>
    </recommendedName>
    <alternativeName>
        <fullName evidence="11">tRNA (guanine(46)-N(7))-methyltransferase</fullName>
    </alternativeName>
    <alternativeName>
        <fullName evidence="11">tRNA(m7G46)-methyltransferase</fullName>
    </alternativeName>
</protein>
<dbReference type="FunFam" id="3.40.50.150:FF:000060">
    <property type="entry name" value="tRNA (guanine-N(7)-)-methyltransferase"/>
    <property type="match status" value="1"/>
</dbReference>
<reference evidence="12 13" key="1">
    <citation type="journal article" date="2019" name="Philos. Trans. R. Soc. Lond., B, Biol. Sci.">
        <title>Ant behaviour and brain gene expression of defending hosts depend on the ecological success of the intruding social parasite.</title>
        <authorList>
            <person name="Kaur R."/>
            <person name="Stoldt M."/>
            <person name="Jongepier E."/>
            <person name="Feldmeyer B."/>
            <person name="Menzel F."/>
            <person name="Bornberg-Bauer E."/>
            <person name="Foitzik S."/>
        </authorList>
    </citation>
    <scope>NUCLEOTIDE SEQUENCE [LARGE SCALE GENOMIC DNA]</scope>
    <source>
        <tissue evidence="12">Whole body</tissue>
    </source>
</reference>
<dbReference type="NCBIfam" id="TIGR00091">
    <property type="entry name" value="tRNA (guanosine(46)-N7)-methyltransferase TrmB"/>
    <property type="match status" value="1"/>
</dbReference>
<comment type="function">
    <text evidence="11">Catalyzes the formation of N(7)-methylguanine at position 46 (m7G46) in tRNA.</text>
</comment>
<keyword evidence="13" id="KW-1185">Reference proteome</keyword>
<evidence type="ECO:0000313" key="13">
    <source>
        <dbReference type="Proteomes" id="UP000310200"/>
    </source>
</evidence>
<feature type="binding site" evidence="11">
    <location>
        <begin position="106"/>
        <end position="107"/>
    </location>
    <ligand>
        <name>S-adenosyl-L-methionine</name>
        <dbReference type="ChEBI" id="CHEBI:59789"/>
    </ligand>
</feature>
<gene>
    <name evidence="12" type="ORF">DBV15_04029</name>
</gene>
<feature type="binding site" evidence="11">
    <location>
        <begin position="139"/>
        <end position="140"/>
    </location>
    <ligand>
        <name>S-adenosyl-L-methionine</name>
        <dbReference type="ChEBI" id="CHEBI:59789"/>
    </ligand>
</feature>
<evidence type="ECO:0000256" key="4">
    <source>
        <dbReference type="ARBA" id="ARBA00022603"/>
    </source>
</evidence>
<evidence type="ECO:0000256" key="5">
    <source>
        <dbReference type="ARBA" id="ARBA00022679"/>
    </source>
</evidence>
<keyword evidence="4 11" id="KW-0489">Methyltransferase</keyword>
<comment type="subcellular location">
    <subcellularLocation>
        <location evidence="2 11">Nucleus</location>
    </subcellularLocation>
</comment>
<feature type="active site" evidence="11">
    <location>
        <position position="162"/>
    </location>
</feature>
<dbReference type="EC" id="2.1.1.33" evidence="11"/>
<dbReference type="GO" id="GO:0005634">
    <property type="term" value="C:nucleus"/>
    <property type="evidence" value="ECO:0007669"/>
    <property type="project" value="UniProtKB-SubCell"/>
</dbReference>
<comment type="pathway">
    <text evidence="10 11">tRNA modification; N(7)-methylguanine-tRNA biosynthesis.</text>
</comment>
<evidence type="ECO:0000256" key="11">
    <source>
        <dbReference type="HAMAP-Rule" id="MF_03055"/>
    </source>
</evidence>
<dbReference type="Pfam" id="PF02390">
    <property type="entry name" value="Methyltransf_4"/>
    <property type="match status" value="1"/>
</dbReference>
<dbReference type="HAMAP" id="MF_03055">
    <property type="entry name" value="tRNA_methyltr_TrmB_euk"/>
    <property type="match status" value="1"/>
</dbReference>
<evidence type="ECO:0000256" key="8">
    <source>
        <dbReference type="ARBA" id="ARBA00022884"/>
    </source>
</evidence>
<comment type="catalytic activity">
    <reaction evidence="1 11">
        <text>guanosine(46) in tRNA + S-adenosyl-L-methionine = N(7)-methylguanosine(46) in tRNA + S-adenosyl-L-homocysteine</text>
        <dbReference type="Rhea" id="RHEA:42708"/>
        <dbReference type="Rhea" id="RHEA-COMP:10188"/>
        <dbReference type="Rhea" id="RHEA-COMP:10189"/>
        <dbReference type="ChEBI" id="CHEBI:57856"/>
        <dbReference type="ChEBI" id="CHEBI:59789"/>
        <dbReference type="ChEBI" id="CHEBI:74269"/>
        <dbReference type="ChEBI" id="CHEBI:74480"/>
        <dbReference type="EC" id="2.1.1.33"/>
    </reaction>
</comment>
<dbReference type="Proteomes" id="UP000310200">
    <property type="component" value="Unassembled WGS sequence"/>
</dbReference>
<comment type="similarity">
    <text evidence="11">Belongs to the class I-like SAM-binding methyltransferase superfamily. TrmB family.</text>
</comment>
<feature type="binding site" evidence="11">
    <location>
        <begin position="237"/>
        <end position="239"/>
    </location>
    <ligand>
        <name>S-adenosyl-L-methionine</name>
        <dbReference type="ChEBI" id="CHEBI:59789"/>
    </ligand>
</feature>
<evidence type="ECO:0000256" key="10">
    <source>
        <dbReference type="ARBA" id="ARBA00060552"/>
    </source>
</evidence>
<keyword evidence="8 11" id="KW-0694">RNA-binding</keyword>
<dbReference type="PANTHER" id="PTHR23417:SF16">
    <property type="entry name" value="TRNA (GUANINE-N(7)-)-METHYLTRANSFERASE"/>
    <property type="match status" value="1"/>
</dbReference>
<dbReference type="UniPathway" id="UPA00989"/>
<dbReference type="InterPro" id="IPR029063">
    <property type="entry name" value="SAM-dependent_MTases_sf"/>
</dbReference>
<dbReference type="GO" id="GO:0000049">
    <property type="term" value="F:tRNA binding"/>
    <property type="evidence" value="ECO:0007669"/>
    <property type="project" value="UniProtKB-UniRule"/>
</dbReference>
<evidence type="ECO:0000313" key="12">
    <source>
        <dbReference type="EMBL" id="TGZ46609.1"/>
    </source>
</evidence>